<sequence>MLKNHQETLEQEHQPEAIAVRLNQQPKTQNVSDAILGAIDGCVTTFAIVAGAIGAGFSASVALILGFANLFADGFSMAISNYEANKAQSEFIANVRKTEEEHIQKVPEGEKEEIRQIFQRKGFEGETLEKIVATITQNTSLWIDTMLMEEHGIQPQSPSPIKAALTTFTAFVLVGAVPLIPFLITDTSIYQQFISSAILASIMFFMIGMFKSIIFAKPIFISGLSTLLTGSAAAGLAFLTGYILRVQFGL</sequence>
<keyword evidence="3 5" id="KW-1133">Transmembrane helix</keyword>
<comment type="subcellular location">
    <subcellularLocation>
        <location evidence="1">Endomembrane system</location>
        <topology evidence="1">Multi-pass membrane protein</topology>
    </subcellularLocation>
</comment>
<evidence type="ECO:0000256" key="1">
    <source>
        <dbReference type="ARBA" id="ARBA00004127"/>
    </source>
</evidence>
<protein>
    <submittedName>
        <fullName evidence="6">VIT1/CCC1 transporter family protein</fullName>
    </submittedName>
</protein>
<reference evidence="6 7" key="1">
    <citation type="submission" date="2022-06" db="EMBL/GenBank/DDBJ databases">
        <title>Thiomicrohabdus sp. nov, an obligately chemolithoautotrophic, sulfur-oxidizing bacterium isolated from beach of Guanyin Mountain. Amoy.</title>
        <authorList>
            <person name="Zhu H."/>
        </authorList>
    </citation>
    <scope>NUCLEOTIDE SEQUENCE [LARGE SCALE GENOMIC DNA]</scope>
    <source>
        <strain evidence="6 7">XGS-01</strain>
    </source>
</reference>
<proteinExistence type="predicted"/>
<organism evidence="6 7">
    <name type="scientific">Thiomicrorhabdus lithotrophica</name>
    <dbReference type="NCBI Taxonomy" id="2949997"/>
    <lineage>
        <taxon>Bacteria</taxon>
        <taxon>Pseudomonadati</taxon>
        <taxon>Pseudomonadota</taxon>
        <taxon>Gammaproteobacteria</taxon>
        <taxon>Thiotrichales</taxon>
        <taxon>Piscirickettsiaceae</taxon>
        <taxon>Thiomicrorhabdus</taxon>
    </lineage>
</organism>
<dbReference type="InterPro" id="IPR008217">
    <property type="entry name" value="Ccc1_fam"/>
</dbReference>
<evidence type="ECO:0000256" key="4">
    <source>
        <dbReference type="ARBA" id="ARBA00023136"/>
    </source>
</evidence>
<dbReference type="PANTHER" id="PTHR31851">
    <property type="entry name" value="FE(2+)/MN(2+) TRANSPORTER PCL1"/>
    <property type="match status" value="1"/>
</dbReference>
<evidence type="ECO:0000256" key="3">
    <source>
        <dbReference type="ARBA" id="ARBA00022989"/>
    </source>
</evidence>
<name>A0ABY8CH65_9GAMM</name>
<feature type="transmembrane region" description="Helical" evidence="5">
    <location>
        <begin position="46"/>
        <end position="72"/>
    </location>
</feature>
<dbReference type="EMBL" id="CP102381">
    <property type="protein sequence ID" value="WEJ63498.1"/>
    <property type="molecule type" value="Genomic_DNA"/>
</dbReference>
<evidence type="ECO:0000256" key="5">
    <source>
        <dbReference type="SAM" id="Phobius"/>
    </source>
</evidence>
<dbReference type="Proteomes" id="UP001222275">
    <property type="component" value="Chromosome"/>
</dbReference>
<accession>A0ABY8CH65</accession>
<evidence type="ECO:0000256" key="2">
    <source>
        <dbReference type="ARBA" id="ARBA00022692"/>
    </source>
</evidence>
<feature type="transmembrane region" description="Helical" evidence="5">
    <location>
        <begin position="163"/>
        <end position="183"/>
    </location>
</feature>
<evidence type="ECO:0000313" key="6">
    <source>
        <dbReference type="EMBL" id="WEJ63498.1"/>
    </source>
</evidence>
<keyword evidence="7" id="KW-1185">Reference proteome</keyword>
<evidence type="ECO:0000313" key="7">
    <source>
        <dbReference type="Proteomes" id="UP001222275"/>
    </source>
</evidence>
<feature type="transmembrane region" description="Helical" evidence="5">
    <location>
        <begin position="219"/>
        <end position="244"/>
    </location>
</feature>
<gene>
    <name evidence="6" type="ORF">NR989_04400</name>
</gene>
<keyword evidence="2 5" id="KW-0812">Transmembrane</keyword>
<dbReference type="Pfam" id="PF01988">
    <property type="entry name" value="VIT1"/>
    <property type="match status" value="1"/>
</dbReference>
<feature type="transmembrane region" description="Helical" evidence="5">
    <location>
        <begin position="189"/>
        <end position="207"/>
    </location>
</feature>
<keyword evidence="4 5" id="KW-0472">Membrane</keyword>
<dbReference type="RefSeq" id="WP_275595755.1">
    <property type="nucleotide sequence ID" value="NZ_CP102381.1"/>
</dbReference>